<dbReference type="PANTHER" id="PTHR11731:SF193">
    <property type="entry name" value="DIPEPTIDYL PEPTIDASE 9"/>
    <property type="match status" value="1"/>
</dbReference>
<dbReference type="SUPFAM" id="SSF53474">
    <property type="entry name" value="alpha/beta-Hydrolases"/>
    <property type="match status" value="1"/>
</dbReference>
<feature type="domain" description="Peptidase S9 prolyl oligopeptidase catalytic" evidence="2">
    <location>
        <begin position="611"/>
        <end position="806"/>
    </location>
</feature>
<dbReference type="RefSeq" id="WP_188810847.1">
    <property type="nucleotide sequence ID" value="NZ_BMHT01000001.1"/>
</dbReference>
<reference evidence="5" key="1">
    <citation type="journal article" date="2019" name="Int. J. Syst. Evol. Microbiol.">
        <title>The Global Catalogue of Microorganisms (GCM) 10K type strain sequencing project: providing services to taxonomists for standard genome sequencing and annotation.</title>
        <authorList>
            <consortium name="The Broad Institute Genomics Platform"/>
            <consortium name="The Broad Institute Genome Sequencing Center for Infectious Disease"/>
            <person name="Wu L."/>
            <person name="Ma J."/>
        </authorList>
    </citation>
    <scope>NUCLEOTIDE SEQUENCE [LARGE SCALE GENOMIC DNA]</scope>
    <source>
        <strain evidence="5">CGMCC 1.15197</strain>
    </source>
</reference>
<name>A0ABQ1TLW3_9BACT</name>
<dbReference type="EMBL" id="BMHT01000001">
    <property type="protein sequence ID" value="GGE98332.1"/>
    <property type="molecule type" value="Genomic_DNA"/>
</dbReference>
<evidence type="ECO:0000313" key="5">
    <source>
        <dbReference type="Proteomes" id="UP000632273"/>
    </source>
</evidence>
<gene>
    <name evidence="4" type="ORF">GCM10011383_06390</name>
</gene>
<dbReference type="InterPro" id="IPR050278">
    <property type="entry name" value="Serine_Prot_S9B/DPPIV"/>
</dbReference>
<dbReference type="Proteomes" id="UP000632273">
    <property type="component" value="Unassembled WGS sequence"/>
</dbReference>
<keyword evidence="1" id="KW-0732">Signal</keyword>
<dbReference type="Pfam" id="PF00326">
    <property type="entry name" value="Peptidase_S9"/>
    <property type="match status" value="1"/>
</dbReference>
<dbReference type="InterPro" id="IPR002469">
    <property type="entry name" value="Peptidase_S9B_N"/>
</dbReference>
<evidence type="ECO:0000313" key="4">
    <source>
        <dbReference type="EMBL" id="GGE98332.1"/>
    </source>
</evidence>
<dbReference type="InterPro" id="IPR029058">
    <property type="entry name" value="AB_hydrolase_fold"/>
</dbReference>
<evidence type="ECO:0000259" key="2">
    <source>
        <dbReference type="Pfam" id="PF00326"/>
    </source>
</evidence>
<dbReference type="Gene3D" id="2.140.10.30">
    <property type="entry name" value="Dipeptidylpeptidase IV, N-terminal domain"/>
    <property type="match status" value="2"/>
</dbReference>
<keyword evidence="5" id="KW-1185">Reference proteome</keyword>
<feature type="domain" description="Dipeptidylpeptidase IV N-terminal" evidence="3">
    <location>
        <begin position="241"/>
        <end position="521"/>
    </location>
</feature>
<dbReference type="SUPFAM" id="SSF82171">
    <property type="entry name" value="DPP6 N-terminal domain-like"/>
    <property type="match status" value="1"/>
</dbReference>
<evidence type="ECO:0000256" key="1">
    <source>
        <dbReference type="SAM" id="SignalP"/>
    </source>
</evidence>
<comment type="caution">
    <text evidence="4">The sequence shown here is derived from an EMBL/GenBank/DDBJ whole genome shotgun (WGS) entry which is preliminary data.</text>
</comment>
<dbReference type="Pfam" id="PF00930">
    <property type="entry name" value="DPPIV_N"/>
    <property type="match status" value="1"/>
</dbReference>
<accession>A0ABQ1TLW3</accession>
<organism evidence="4 5">
    <name type="scientific">Hymenobacter cavernae</name>
    <dbReference type="NCBI Taxonomy" id="2044852"/>
    <lineage>
        <taxon>Bacteria</taxon>
        <taxon>Pseudomonadati</taxon>
        <taxon>Bacteroidota</taxon>
        <taxon>Cytophagia</taxon>
        <taxon>Cytophagales</taxon>
        <taxon>Hymenobacteraceae</taxon>
        <taxon>Hymenobacter</taxon>
    </lineage>
</organism>
<dbReference type="Gene3D" id="3.40.50.1820">
    <property type="entry name" value="alpha/beta hydrolase"/>
    <property type="match status" value="1"/>
</dbReference>
<feature type="chain" id="PRO_5046494210" evidence="1">
    <location>
        <begin position="22"/>
        <end position="817"/>
    </location>
</feature>
<protein>
    <submittedName>
        <fullName evidence="4">Peptidase S9</fullName>
    </submittedName>
</protein>
<dbReference type="InterPro" id="IPR001375">
    <property type="entry name" value="Peptidase_S9_cat"/>
</dbReference>
<feature type="signal peptide" evidence="1">
    <location>
        <begin position="1"/>
        <end position="21"/>
    </location>
</feature>
<proteinExistence type="predicted"/>
<dbReference type="PANTHER" id="PTHR11731">
    <property type="entry name" value="PROTEASE FAMILY S9B,C DIPEPTIDYL-PEPTIDASE IV-RELATED"/>
    <property type="match status" value="1"/>
</dbReference>
<evidence type="ECO:0000259" key="3">
    <source>
        <dbReference type="Pfam" id="PF00930"/>
    </source>
</evidence>
<sequence>MRFSSFARLLPWLLPISGAVAQTKPAANLGPLTVEKIMRDPVQWLGTAPSNIAWAEDSKRIYFDWNPEKNRRDSLYSVAPGGGTPRKVSLREQRTLPTTTGEYDQRYTRKVYERDGDIYLLDLKTNKTRRVTNTAERESGPRFALREQLISYLRAGNLYTWDPATGETVQRTDFRKGTKPGDPLTSKEEKFLKAQQLALFQIIRQRDQDRQARERVQKALARLQPKPIYTGLQNVDNIVLSPDGRYVTYRLVLDPTAVKTAVVPSFVTASGYTEDIPARTKVGVAQRTYSLGFYDVGRDTTYAISFRDLPGYNDQPAYLKEYANKSKAGPSADSAKTAGAKKATATDRALAPFGPFWSENGERAFLVIRSADNKDRWIAALDPTTRRLTSLDRQHDDAWINGPGIGYDEGNVGWMPDNRRIWFQSEETGYSHLYTVDATSKQKKALTSGSFEIQEARLSRDQKTWYITANKTAPGEKQFYRLPANGGDLTQLTTLPGASEVTVSPDEKTLAVRYSYTNKPWELYVMENKPGAKARQLTHSTTPEFESYPWREPEIIKIKARDGADVYARLYRPASPTAQGPAVIFVHGAGYLQNAHKWWSQYFREYMFNNLLVDKGYTVLDIDYRGSSGYGRDVRTGIYRYMGGKDLSDHVDGAKLLVEKYGVSPQRIGIYGGSYGGFITLMAMFTQPDVFRAGAGLRSVTDWAHYNHGYTDNILNEPYNDSLAYARSSPIYYAEGLKGALLMCHGMVDTNVHFQDIVRLSQRLIELHKENWELAVYPVENHGFEEPASWTDEYKRILKLFETNLKPVGISQGGSGQ</sequence>